<feature type="compositionally biased region" description="Basic and acidic residues" evidence="1">
    <location>
        <begin position="38"/>
        <end position="47"/>
    </location>
</feature>
<proteinExistence type="predicted"/>
<dbReference type="InterPro" id="IPR036322">
    <property type="entry name" value="WD40_repeat_dom_sf"/>
</dbReference>
<feature type="compositionally biased region" description="Polar residues" evidence="1">
    <location>
        <begin position="19"/>
        <end position="37"/>
    </location>
</feature>
<accession>A0ABQ9IU73</accession>
<comment type="caution">
    <text evidence="2">The sequence shown here is derived from an EMBL/GenBank/DDBJ whole genome shotgun (WGS) entry which is preliminary data.</text>
</comment>
<reference evidence="2" key="1">
    <citation type="journal article" date="2023" name="Insect Mol. Biol.">
        <title>Genome sequencing provides insights into the evolution of gene families encoding plant cell wall-degrading enzymes in longhorned beetles.</title>
        <authorList>
            <person name="Shin N.R."/>
            <person name="Okamura Y."/>
            <person name="Kirsch R."/>
            <person name="Pauchet Y."/>
        </authorList>
    </citation>
    <scope>NUCLEOTIDE SEQUENCE</scope>
    <source>
        <strain evidence="2">MMC_N1</strain>
    </source>
</reference>
<name>A0ABQ9IU73_9CUCU</name>
<keyword evidence="3" id="KW-1185">Reference proteome</keyword>
<dbReference type="Proteomes" id="UP001162164">
    <property type="component" value="Unassembled WGS sequence"/>
</dbReference>
<evidence type="ECO:0000313" key="3">
    <source>
        <dbReference type="Proteomes" id="UP001162164"/>
    </source>
</evidence>
<protein>
    <submittedName>
        <fullName evidence="2">Uncharacterized protein</fullName>
    </submittedName>
</protein>
<evidence type="ECO:0000256" key="1">
    <source>
        <dbReference type="SAM" id="MobiDB-lite"/>
    </source>
</evidence>
<feature type="region of interest" description="Disordered" evidence="1">
    <location>
        <begin position="1"/>
        <end position="47"/>
    </location>
</feature>
<evidence type="ECO:0000313" key="2">
    <source>
        <dbReference type="EMBL" id="KAJ8965836.1"/>
    </source>
</evidence>
<organism evidence="2 3">
    <name type="scientific">Molorchus minor</name>
    <dbReference type="NCBI Taxonomy" id="1323400"/>
    <lineage>
        <taxon>Eukaryota</taxon>
        <taxon>Metazoa</taxon>
        <taxon>Ecdysozoa</taxon>
        <taxon>Arthropoda</taxon>
        <taxon>Hexapoda</taxon>
        <taxon>Insecta</taxon>
        <taxon>Pterygota</taxon>
        <taxon>Neoptera</taxon>
        <taxon>Endopterygota</taxon>
        <taxon>Coleoptera</taxon>
        <taxon>Polyphaga</taxon>
        <taxon>Cucujiformia</taxon>
        <taxon>Chrysomeloidea</taxon>
        <taxon>Cerambycidae</taxon>
        <taxon>Lamiinae</taxon>
        <taxon>Monochamini</taxon>
        <taxon>Molorchus</taxon>
    </lineage>
</organism>
<sequence length="623" mass="70933">MRQLLNPEEQIIAKDDNQTNKSGVQSSSPQSTTGNKTNLEKSTEIQKQKRLDISQALRNMCSQTDQIQESSDLINSIIPDIGIKIEELPYELIVELNNNLNLDYEDDCPITSNSSQLCSQQHIGVSHNMEQEKNETAPNETCVKSEPIKDCNTNRLMNENAKYDNSNTLQYINVKQEYEAKSEEMSWNDETQIANILHTSDIKEETTKDGCVIKEEVVDSSIESETRSEISNNCTEISNNSVNISLPQTSTHCPETLDNNMFNKTIENVILNNGCIEDNVQNIYPRLEKEVLPTNYKNHEYIFINDTKVGIMENELNMLPIDNPPKPPAYIDVTTQTLENDTISPKKFAEEFVTNYFKQPPVDISEMVNRMFQIDECILHLTKYRQSLFKKFKKKNLQSDSDIISNSTNDRKLKKKKIFTTKRVLSRCKASKRKEIIIENSERKKSKPADLINELNFNKTDETHTVNKEVDLCETNTVAVKQQNLLRFKEIKEKVLVIKKKVIEYEDKISDNGILVLKATQEGARRVLLVGSRNSPDGKLMNKYNVGKFSGIGCLKVIKNLLFASCHNGSIYVYDMNQNVLIDSIPGPGGVILSMEVLENQVIVGTMSFNFVSIPIPLHILRQ</sequence>
<dbReference type="SUPFAM" id="SSF50978">
    <property type="entry name" value="WD40 repeat-like"/>
    <property type="match status" value="1"/>
</dbReference>
<dbReference type="EMBL" id="JAPWTJ010002516">
    <property type="protein sequence ID" value="KAJ8965836.1"/>
    <property type="molecule type" value="Genomic_DNA"/>
</dbReference>
<gene>
    <name evidence="2" type="ORF">NQ317_013631</name>
</gene>